<gene>
    <name evidence="1" type="ORF">HMPREF9336_00402</name>
</gene>
<accession>E5XLN3</accession>
<protein>
    <submittedName>
        <fullName evidence="1">Uncharacterized protein</fullName>
    </submittedName>
</protein>
<dbReference type="EMBL" id="ACZI02000003">
    <property type="protein sequence ID" value="EFV14711.2"/>
    <property type="molecule type" value="Genomic_DNA"/>
</dbReference>
<dbReference type="AlphaFoldDB" id="E5XLN3"/>
<sequence>MTRLYPVPPEQRVEVIALMRGVGAARTAGAQLLESWPDLAARIGIDSDLLQAWELMFARCYWKTLGFEGENRLGLDRE</sequence>
<proteinExistence type="predicted"/>
<evidence type="ECO:0000313" key="2">
    <source>
        <dbReference type="Proteomes" id="UP000004816"/>
    </source>
</evidence>
<organism evidence="1 2">
    <name type="scientific">Segniliparus rugosus (strain ATCC BAA-974 / DSM 45345 / CCUG 50838 / CIP 108380 / JCM 13579 / CDC 945)</name>
    <dbReference type="NCBI Taxonomy" id="679197"/>
    <lineage>
        <taxon>Bacteria</taxon>
        <taxon>Bacillati</taxon>
        <taxon>Actinomycetota</taxon>
        <taxon>Actinomycetes</taxon>
        <taxon>Mycobacteriales</taxon>
        <taxon>Segniliparaceae</taxon>
        <taxon>Segniliparus</taxon>
    </lineage>
</organism>
<dbReference type="HOGENOM" id="CLU_2620040_0_0_11"/>
<keyword evidence="2" id="KW-1185">Reference proteome</keyword>
<reference evidence="1 2" key="1">
    <citation type="journal article" date="2011" name="Stand. Genomic Sci.">
        <title>High quality draft genome sequence of Segniliparus rugosus CDC 945(T)= (ATCC BAA-974(T)).</title>
        <authorList>
            <person name="Earl A.M."/>
            <person name="Desjardins C.A."/>
            <person name="Fitzgerald M.G."/>
            <person name="Arachchi H.M."/>
            <person name="Zeng Q."/>
            <person name="Mehta T."/>
            <person name="Griggs A."/>
            <person name="Birren B.W."/>
            <person name="Toney N.C."/>
            <person name="Carr J."/>
            <person name="Posey J."/>
            <person name="Butler W.R."/>
        </authorList>
    </citation>
    <scope>NUCLEOTIDE SEQUENCE [LARGE SCALE GENOMIC DNA]</scope>
    <source>
        <strain evidence="2">ATCC BAA-974 / DSM 45345 / CCUG 50838 / CIP 108380 / JCM 13579 / CDC 945</strain>
    </source>
</reference>
<dbReference type="RefSeq" id="WP_021030581.1">
    <property type="nucleotide sequence ID" value="NZ_KI391954.1"/>
</dbReference>
<dbReference type="Proteomes" id="UP000004816">
    <property type="component" value="Unassembled WGS sequence"/>
</dbReference>
<comment type="caution">
    <text evidence="1">The sequence shown here is derived from an EMBL/GenBank/DDBJ whole genome shotgun (WGS) entry which is preliminary data.</text>
</comment>
<evidence type="ECO:0000313" key="1">
    <source>
        <dbReference type="EMBL" id="EFV14711.2"/>
    </source>
</evidence>
<name>E5XLN3_SEGRC</name>